<reference evidence="8" key="1">
    <citation type="submission" date="2020-12" db="EMBL/GenBank/DDBJ databases">
        <authorList>
            <person name="Hahn C.J."/>
            <person name="Laso-Perez R."/>
            <person name="Vulcano F."/>
            <person name="Vaziourakis K.-M."/>
            <person name="Stokke R."/>
            <person name="Steen I.H."/>
            <person name="Teske A."/>
            <person name="Boetius A."/>
            <person name="Liebeke M."/>
            <person name="Amann R."/>
            <person name="Knittel K."/>
        </authorList>
    </citation>
    <scope>NUCLEOTIDE SEQUENCE</scope>
    <source>
        <strain evidence="8">Gfbio:c6db26ca-90af-429b-aeed-0e3e8aed0b5e:GoM-Arc1_AMV-AAA_792_C10</strain>
    </source>
</reference>
<dbReference type="AlphaFoldDB" id="A0A812A3U3"/>
<evidence type="ECO:0000256" key="3">
    <source>
        <dbReference type="ARBA" id="ARBA00022603"/>
    </source>
</evidence>
<name>A0A812A3U3_9EURY</name>
<dbReference type="GO" id="GO:0000494">
    <property type="term" value="P:box C/D sno(s)RNA 3'-end processing"/>
    <property type="evidence" value="ECO:0007669"/>
    <property type="project" value="TreeGrafter"/>
</dbReference>
<comment type="function">
    <text evidence="7">Involved in pre-rRNA and tRNA processing. Utilizes the methyl donor S-adenosyl-L-methionine to catalyze the site-specific 2'-hydroxyl methylation of ribose moieties in rRNA and tRNA. Site specificity is provided by a guide RNA that base pairs with the substrate. Methylation occurs at a characteristic distance from the sequence involved in base pairing with the guide RNA.</text>
</comment>
<evidence type="ECO:0000256" key="1">
    <source>
        <dbReference type="ARBA" id="ARBA00010632"/>
    </source>
</evidence>
<feature type="binding site" evidence="7">
    <location>
        <begin position="171"/>
        <end position="174"/>
    </location>
    <ligand>
        <name>S-adenosyl-L-methionine</name>
        <dbReference type="ChEBI" id="CHEBI:59789"/>
    </ligand>
</feature>
<dbReference type="SMART" id="SM01206">
    <property type="entry name" value="Fibrillarin"/>
    <property type="match status" value="1"/>
</dbReference>
<dbReference type="EMBL" id="CAJHZY010000153">
    <property type="protein sequence ID" value="CAD7767333.1"/>
    <property type="molecule type" value="Genomic_DNA"/>
</dbReference>
<dbReference type="PANTHER" id="PTHR10335:SF17">
    <property type="entry name" value="FIBRILLARIN"/>
    <property type="match status" value="1"/>
</dbReference>
<dbReference type="InterPro" id="IPR000692">
    <property type="entry name" value="Fibrillarin"/>
</dbReference>
<keyword evidence="5 7" id="KW-0819">tRNA processing</keyword>
<evidence type="ECO:0000256" key="4">
    <source>
        <dbReference type="ARBA" id="ARBA00022679"/>
    </source>
</evidence>
<comment type="caution">
    <text evidence="8">The sequence shown here is derived from an EMBL/GenBank/DDBJ whole genome shotgun (WGS) entry which is preliminary data.</text>
</comment>
<accession>A0A812A3U3</accession>
<evidence type="ECO:0000256" key="7">
    <source>
        <dbReference type="HAMAP-Rule" id="MF_00351"/>
    </source>
</evidence>
<dbReference type="Proteomes" id="UP000614580">
    <property type="component" value="Unassembled WGS sequence"/>
</dbReference>
<evidence type="ECO:0000313" key="9">
    <source>
        <dbReference type="Proteomes" id="UP000614580"/>
    </source>
</evidence>
<organism evidence="8 9">
    <name type="scientific">Candidatus Argoarchaeum ethanivorans</name>
    <dbReference type="NCBI Taxonomy" id="2608793"/>
    <lineage>
        <taxon>Archaea</taxon>
        <taxon>Methanobacteriati</taxon>
        <taxon>Methanobacteriota</taxon>
        <taxon>Stenosarchaea group</taxon>
        <taxon>Methanomicrobia</taxon>
        <taxon>Methanosarcinales</taxon>
        <taxon>Methanosarcinales incertae sedis</taxon>
        <taxon>GOM Arc I cluster</taxon>
        <taxon>Candidatus Argoarchaeum</taxon>
    </lineage>
</organism>
<dbReference type="PANTHER" id="PTHR10335">
    <property type="entry name" value="RRNA 2-O-METHYLTRANSFERASE FIBRILLARIN"/>
    <property type="match status" value="1"/>
</dbReference>
<dbReference type="Pfam" id="PF01269">
    <property type="entry name" value="Fibrillarin"/>
    <property type="match status" value="1"/>
</dbReference>
<protein>
    <recommendedName>
        <fullName evidence="7">Fibrillarin-like rRNA/tRNA 2'-O-methyltransferase</fullName>
        <ecNumber evidence="7">2.1.1.-</ecNumber>
    </recommendedName>
</protein>
<evidence type="ECO:0000256" key="6">
    <source>
        <dbReference type="ARBA" id="ARBA00022884"/>
    </source>
</evidence>
<dbReference type="InterPro" id="IPR029063">
    <property type="entry name" value="SAM-dependent_MTases_sf"/>
</dbReference>
<dbReference type="EC" id="2.1.1.-" evidence="7"/>
<feature type="binding site" evidence="7">
    <location>
        <begin position="126"/>
        <end position="127"/>
    </location>
    <ligand>
        <name>S-adenosyl-L-methionine</name>
        <dbReference type="ChEBI" id="CHEBI:59789"/>
    </ligand>
</feature>
<gene>
    <name evidence="7" type="primary">flpA</name>
    <name evidence="8" type="ORF">DNFNHJIP_00741</name>
</gene>
<feature type="binding site" evidence="7">
    <location>
        <begin position="151"/>
        <end position="152"/>
    </location>
    <ligand>
        <name>S-adenosyl-L-methionine</name>
        <dbReference type="ChEBI" id="CHEBI:59789"/>
    </ligand>
</feature>
<dbReference type="PRINTS" id="PR00052">
    <property type="entry name" value="FIBRILLARIN"/>
</dbReference>
<feature type="binding site" evidence="7">
    <location>
        <begin position="108"/>
        <end position="109"/>
    </location>
    <ligand>
        <name>S-adenosyl-L-methionine</name>
        <dbReference type="ChEBI" id="CHEBI:59789"/>
    </ligand>
</feature>
<dbReference type="GO" id="GO:0008033">
    <property type="term" value="P:tRNA processing"/>
    <property type="evidence" value="ECO:0007669"/>
    <property type="project" value="UniProtKB-UniRule"/>
</dbReference>
<comment type="similarity">
    <text evidence="1 7">Belongs to the methyltransferase superfamily. Fibrillarin family.</text>
</comment>
<dbReference type="GO" id="GO:0003723">
    <property type="term" value="F:RNA binding"/>
    <property type="evidence" value="ECO:0007669"/>
    <property type="project" value="UniProtKB-UniRule"/>
</dbReference>
<evidence type="ECO:0000313" key="8">
    <source>
        <dbReference type="EMBL" id="CAD7767333.1"/>
    </source>
</evidence>
<dbReference type="GO" id="GO:1990259">
    <property type="term" value="F:histone H2AQ104 methyltransferase activity"/>
    <property type="evidence" value="ECO:0007669"/>
    <property type="project" value="TreeGrafter"/>
</dbReference>
<keyword evidence="3 7" id="KW-0489">Methyltransferase</keyword>
<proteinExistence type="inferred from homology"/>
<dbReference type="SUPFAM" id="SSF53335">
    <property type="entry name" value="S-adenosyl-L-methionine-dependent methyltransferases"/>
    <property type="match status" value="1"/>
</dbReference>
<dbReference type="Gene3D" id="3.40.50.150">
    <property type="entry name" value="Vaccinia Virus protein VP39"/>
    <property type="match status" value="1"/>
</dbReference>
<evidence type="ECO:0000256" key="2">
    <source>
        <dbReference type="ARBA" id="ARBA00022552"/>
    </source>
</evidence>
<sequence length="256" mass="29208">MNYKIVPLIDNLYLLCNGKKQQLATRNKTAAKTLNDEKTVQLLMDSSPHRTAIQVKTLNDEKTVQLPGFEARIWNPRRSKLASAIHKKTPLHIKKTDRILYLGAASGTTVSYLSDILTQGVIYAVEISPVSMHKLLLLCEDRDNIIPIFDDANKPQNYQHIVGEVDMIYQDIAQRNQAEIALKNREFFLKEDGLLILVIKVRSIDVSKDAKEILKKELQILETELHTCHITNLAPYHKDHYMITAEAKNNSVLRKV</sequence>
<keyword evidence="2 7" id="KW-0698">rRNA processing</keyword>
<dbReference type="NCBIfam" id="NF003276">
    <property type="entry name" value="PRK04266.1-2"/>
    <property type="match status" value="1"/>
</dbReference>
<evidence type="ECO:0000256" key="5">
    <source>
        <dbReference type="ARBA" id="ARBA00022694"/>
    </source>
</evidence>
<keyword evidence="6 7" id="KW-0694">RNA-binding</keyword>
<keyword evidence="4 7" id="KW-0808">Transferase</keyword>
<dbReference type="HAMAP" id="MF_00351">
    <property type="entry name" value="RNA_methyltransf_FlpA"/>
    <property type="match status" value="1"/>
</dbReference>
<comment type="subunit">
    <text evidence="7">Interacts with nop5. Component of box C/D small ribonucleoprotein (sRNP) particles that contain rpl7ae, FlpA and nop5, plus a guide RNA.</text>
</comment>
<dbReference type="GO" id="GO:0008649">
    <property type="term" value="F:rRNA methyltransferase activity"/>
    <property type="evidence" value="ECO:0007669"/>
    <property type="project" value="TreeGrafter"/>
</dbReference>